<organism evidence="3 4">
    <name type="scientific">Conoideocrella luteorostrata</name>
    <dbReference type="NCBI Taxonomy" id="1105319"/>
    <lineage>
        <taxon>Eukaryota</taxon>
        <taxon>Fungi</taxon>
        <taxon>Dikarya</taxon>
        <taxon>Ascomycota</taxon>
        <taxon>Pezizomycotina</taxon>
        <taxon>Sordariomycetes</taxon>
        <taxon>Hypocreomycetidae</taxon>
        <taxon>Hypocreales</taxon>
        <taxon>Clavicipitaceae</taxon>
        <taxon>Conoideocrella</taxon>
    </lineage>
</organism>
<dbReference type="EMBL" id="JASWJB010000274">
    <property type="protein sequence ID" value="KAK2592310.1"/>
    <property type="molecule type" value="Genomic_DNA"/>
</dbReference>
<dbReference type="Proteomes" id="UP001251528">
    <property type="component" value="Unassembled WGS sequence"/>
</dbReference>
<comment type="caution">
    <text evidence="3">The sequence shown here is derived from an EMBL/GenBank/DDBJ whole genome shotgun (WGS) entry which is preliminary data.</text>
</comment>
<dbReference type="SUPFAM" id="SSF56601">
    <property type="entry name" value="beta-lactamase/transpeptidase-like"/>
    <property type="match status" value="1"/>
</dbReference>
<dbReference type="InterPro" id="IPR012338">
    <property type="entry name" value="Beta-lactam/transpept-like"/>
</dbReference>
<keyword evidence="4" id="KW-1185">Reference proteome</keyword>
<reference evidence="3" key="1">
    <citation type="submission" date="2023-06" db="EMBL/GenBank/DDBJ databases">
        <title>Conoideocrella luteorostrata (Hypocreales: Clavicipitaceae), a potential biocontrol fungus for elongate hemlock scale in United States Christmas tree production areas.</title>
        <authorList>
            <person name="Barrett H."/>
            <person name="Lovett B."/>
            <person name="Macias A.M."/>
            <person name="Stajich J.E."/>
            <person name="Kasson M.T."/>
        </authorList>
    </citation>
    <scope>NUCLEOTIDE SEQUENCE</scope>
    <source>
        <strain evidence="3">ARSEF 14590</strain>
    </source>
</reference>
<feature type="domain" description="Beta-lactamase-related" evidence="2">
    <location>
        <begin position="27"/>
        <end position="360"/>
    </location>
</feature>
<evidence type="ECO:0000313" key="3">
    <source>
        <dbReference type="EMBL" id="KAK2592310.1"/>
    </source>
</evidence>
<evidence type="ECO:0000313" key="4">
    <source>
        <dbReference type="Proteomes" id="UP001251528"/>
    </source>
</evidence>
<dbReference type="InterPro" id="IPR050491">
    <property type="entry name" value="AmpC-like"/>
</dbReference>
<accession>A0AAJ0CFW3</accession>
<sequence>MARPSIDPNTTRRSFAAMSHSPFTADFDNLAKEVMEYWRVPGLAIGVIDGDETYSKGYGFATLPDVPATADTLWYVGSTTKAFTAAALARMIASNEHITLRDGWSTTISSIIRDDFVLQDAWATAHLTLDDAVCHRTGMVGYRHAWQATREGRSITIKEFVRNMRYLSPEAEPRTKWIYSNALYVTLAHVIETVAGESLESVMKDLIWDPLHMETTYLNLRDALDGPEHLASGYYWDETAKSYNEVPTIDVEPINGAGGILSNVADFTKWIRCLIQMSKPFSDTEHEDMRKPRMMMMSTPNSDLYGLGWIQKQYKGHQVYTHDGGTHAYGASVWWLPGVKYGVVAFGNTAGSSNDAESELVRRLIDAKLGVSGADSDDFSSTRLNRESDNAMNQVNRAVDILFPDRPSPTLPPTINATELQGTYRSQGYGTVTFEIEAHPTHPDQKILAAYRPEMVWRYYMKLHHVSGDYWIMYLGGMENPTLFREYQACQFKIGIDSKAVGFEVDWKDTIRGISEGTVWFEKLS</sequence>
<dbReference type="Gene3D" id="3.40.710.10">
    <property type="entry name" value="DD-peptidase/beta-lactamase superfamily"/>
    <property type="match status" value="1"/>
</dbReference>
<evidence type="ECO:0000256" key="1">
    <source>
        <dbReference type="ARBA" id="ARBA00038215"/>
    </source>
</evidence>
<gene>
    <name evidence="3" type="ORF">QQS21_010000</name>
</gene>
<dbReference type="AlphaFoldDB" id="A0AAJ0CFW3"/>
<proteinExistence type="inferred from homology"/>
<dbReference type="PANTHER" id="PTHR46825">
    <property type="entry name" value="D-ALANYL-D-ALANINE-CARBOXYPEPTIDASE/ENDOPEPTIDASE AMPH"/>
    <property type="match status" value="1"/>
</dbReference>
<name>A0AAJ0CFW3_9HYPO</name>
<dbReference type="InterPro" id="IPR001466">
    <property type="entry name" value="Beta-lactam-related"/>
</dbReference>
<protein>
    <recommendedName>
        <fullName evidence="2">Beta-lactamase-related domain-containing protein</fullName>
    </recommendedName>
</protein>
<dbReference type="PANTHER" id="PTHR46825:SF9">
    <property type="entry name" value="BETA-LACTAMASE-RELATED DOMAIN-CONTAINING PROTEIN"/>
    <property type="match status" value="1"/>
</dbReference>
<comment type="similarity">
    <text evidence="1">Belongs to the peptidase S12 family.</text>
</comment>
<dbReference type="Pfam" id="PF00144">
    <property type="entry name" value="Beta-lactamase"/>
    <property type="match status" value="1"/>
</dbReference>
<evidence type="ECO:0000259" key="2">
    <source>
        <dbReference type="Pfam" id="PF00144"/>
    </source>
</evidence>